<dbReference type="GO" id="GO:0016846">
    <property type="term" value="F:carbon-sulfur lyase activity"/>
    <property type="evidence" value="ECO:0007669"/>
    <property type="project" value="InterPro"/>
</dbReference>
<evidence type="ECO:0000313" key="5">
    <source>
        <dbReference type="EMBL" id="SVB54748.1"/>
    </source>
</evidence>
<keyword evidence="3" id="KW-0862">Zinc</keyword>
<name>A0A382EVN0_9ZZZZ</name>
<sequence length="111" mass="12468">MLYKVSCHCGSVQLNVETDLSIIKQCNCSICKRKNAKMNILPKESIQSIQGEENLSLYQFGTNVAKHYFCKKCGIYTHHHRKSDPNGIGINIGCIDEVDSFSIDSDVLDNK</sequence>
<evidence type="ECO:0000259" key="4">
    <source>
        <dbReference type="PROSITE" id="PS51891"/>
    </source>
</evidence>
<evidence type="ECO:0000256" key="1">
    <source>
        <dbReference type="ARBA" id="ARBA00005495"/>
    </source>
</evidence>
<dbReference type="SUPFAM" id="SSF51316">
    <property type="entry name" value="Mss4-like"/>
    <property type="match status" value="1"/>
</dbReference>
<evidence type="ECO:0000256" key="2">
    <source>
        <dbReference type="ARBA" id="ARBA00022723"/>
    </source>
</evidence>
<dbReference type="EMBL" id="UINC01046563">
    <property type="protein sequence ID" value="SVB54748.1"/>
    <property type="molecule type" value="Genomic_DNA"/>
</dbReference>
<comment type="similarity">
    <text evidence="1">Belongs to the Gfa family.</text>
</comment>
<dbReference type="PROSITE" id="PS51891">
    <property type="entry name" value="CENP_V_GFA"/>
    <property type="match status" value="1"/>
</dbReference>
<protein>
    <recommendedName>
        <fullName evidence="4">CENP-V/GFA domain-containing protein</fullName>
    </recommendedName>
</protein>
<dbReference type="InterPro" id="IPR011057">
    <property type="entry name" value="Mss4-like_sf"/>
</dbReference>
<proteinExistence type="inferred from homology"/>
<feature type="domain" description="CENP-V/GFA" evidence="4">
    <location>
        <begin position="3"/>
        <end position="111"/>
    </location>
</feature>
<gene>
    <name evidence="5" type="ORF">METZ01_LOCUS207602</name>
</gene>
<dbReference type="PANTHER" id="PTHR28620:SF1">
    <property type="entry name" value="CENP-V_GFA DOMAIN-CONTAINING PROTEIN"/>
    <property type="match status" value="1"/>
</dbReference>
<reference evidence="5" key="1">
    <citation type="submission" date="2018-05" db="EMBL/GenBank/DDBJ databases">
        <authorList>
            <person name="Lanie J.A."/>
            <person name="Ng W.-L."/>
            <person name="Kazmierczak K.M."/>
            <person name="Andrzejewski T.M."/>
            <person name="Davidsen T.M."/>
            <person name="Wayne K.J."/>
            <person name="Tettelin H."/>
            <person name="Glass J.I."/>
            <person name="Rusch D."/>
            <person name="Podicherti R."/>
            <person name="Tsui H.-C.T."/>
            <person name="Winkler M.E."/>
        </authorList>
    </citation>
    <scope>NUCLEOTIDE SEQUENCE</scope>
</reference>
<dbReference type="Pfam" id="PF04828">
    <property type="entry name" value="GFA"/>
    <property type="match status" value="1"/>
</dbReference>
<dbReference type="InterPro" id="IPR006913">
    <property type="entry name" value="CENP-V/GFA"/>
</dbReference>
<organism evidence="5">
    <name type="scientific">marine metagenome</name>
    <dbReference type="NCBI Taxonomy" id="408172"/>
    <lineage>
        <taxon>unclassified sequences</taxon>
        <taxon>metagenomes</taxon>
        <taxon>ecological metagenomes</taxon>
    </lineage>
</organism>
<dbReference type="AlphaFoldDB" id="A0A382EVN0"/>
<dbReference type="PANTHER" id="PTHR28620">
    <property type="entry name" value="CENTROMERE PROTEIN V"/>
    <property type="match status" value="1"/>
</dbReference>
<keyword evidence="2" id="KW-0479">Metal-binding</keyword>
<accession>A0A382EVN0</accession>
<evidence type="ECO:0000256" key="3">
    <source>
        <dbReference type="ARBA" id="ARBA00022833"/>
    </source>
</evidence>
<dbReference type="GO" id="GO:0046872">
    <property type="term" value="F:metal ion binding"/>
    <property type="evidence" value="ECO:0007669"/>
    <property type="project" value="UniProtKB-KW"/>
</dbReference>
<dbReference type="Gene3D" id="2.170.150.70">
    <property type="match status" value="1"/>
</dbReference>
<dbReference type="InterPro" id="IPR052355">
    <property type="entry name" value="CENP-V-like"/>
</dbReference>